<accession>A0A0F9GR70</accession>
<protein>
    <recommendedName>
        <fullName evidence="1">Mycothiol-dependent maleylpyruvate isomerase metal-binding domain-containing protein</fullName>
    </recommendedName>
</protein>
<name>A0A0F9GR70_9ZZZZ</name>
<dbReference type="EMBL" id="LAZR01025434">
    <property type="protein sequence ID" value="KKL71925.1"/>
    <property type="molecule type" value="Genomic_DNA"/>
</dbReference>
<gene>
    <name evidence="2" type="ORF">LCGC14_2090040</name>
</gene>
<dbReference type="Gene3D" id="1.20.120.450">
    <property type="entry name" value="dinb family like domain"/>
    <property type="match status" value="1"/>
</dbReference>
<reference evidence="2" key="1">
    <citation type="journal article" date="2015" name="Nature">
        <title>Complex archaea that bridge the gap between prokaryotes and eukaryotes.</title>
        <authorList>
            <person name="Spang A."/>
            <person name="Saw J.H."/>
            <person name="Jorgensen S.L."/>
            <person name="Zaremba-Niedzwiedzka K."/>
            <person name="Martijn J."/>
            <person name="Lind A.E."/>
            <person name="van Eijk R."/>
            <person name="Schleper C."/>
            <person name="Guy L."/>
            <person name="Ettema T.J."/>
        </authorList>
    </citation>
    <scope>NUCLEOTIDE SEQUENCE</scope>
</reference>
<dbReference type="SUPFAM" id="SSF109854">
    <property type="entry name" value="DinB/YfiT-like putative metalloenzymes"/>
    <property type="match status" value="1"/>
</dbReference>
<dbReference type="AlphaFoldDB" id="A0A0F9GR70"/>
<dbReference type="GO" id="GO:0046872">
    <property type="term" value="F:metal ion binding"/>
    <property type="evidence" value="ECO:0007669"/>
    <property type="project" value="InterPro"/>
</dbReference>
<evidence type="ECO:0000259" key="1">
    <source>
        <dbReference type="Pfam" id="PF11716"/>
    </source>
</evidence>
<evidence type="ECO:0000313" key="2">
    <source>
        <dbReference type="EMBL" id="KKL71925.1"/>
    </source>
</evidence>
<comment type="caution">
    <text evidence="2">The sequence shown here is derived from an EMBL/GenBank/DDBJ whole genome shotgun (WGS) entry which is preliminary data.</text>
</comment>
<dbReference type="InterPro" id="IPR034660">
    <property type="entry name" value="DinB/YfiT-like"/>
</dbReference>
<sequence>MATREEIVAGLELTVAQGKRTTSLFAEGEWDSKRAAGWTPKEMYSHLASVAAIVPNLAQGLANAPEDQDIAQGMDVDEMNARSVTAMASMTPEQVMKAFEDNYRKLIDFVKSLPDEQLNAKRRFISDAVPVSDILANAIMLHGIHHVYEAASRSGAPA</sequence>
<proteinExistence type="predicted"/>
<dbReference type="InterPro" id="IPR024344">
    <property type="entry name" value="MDMPI_metal-binding"/>
</dbReference>
<feature type="domain" description="Mycothiol-dependent maleylpyruvate isomerase metal-binding" evidence="1">
    <location>
        <begin position="26"/>
        <end position="122"/>
    </location>
</feature>
<dbReference type="Pfam" id="PF11716">
    <property type="entry name" value="MDMPI_N"/>
    <property type="match status" value="1"/>
</dbReference>
<organism evidence="2">
    <name type="scientific">marine sediment metagenome</name>
    <dbReference type="NCBI Taxonomy" id="412755"/>
    <lineage>
        <taxon>unclassified sequences</taxon>
        <taxon>metagenomes</taxon>
        <taxon>ecological metagenomes</taxon>
    </lineage>
</organism>